<dbReference type="PANTHER" id="PTHR13510:SF44">
    <property type="entry name" value="RABENOSYN-5"/>
    <property type="match status" value="1"/>
</dbReference>
<dbReference type="AlphaFoldDB" id="A0A8T1W3D2"/>
<sequence length="376" mass="42175">MELSVQDQESCRDLTMQLLDRTLYDCEELGLGTTHAGSHADLSPTRWKTLQSHLDVTLYADRTPNSAWLPGMTRGDWEQPVAVVTVGQLKCSLDDVLLALLTPTVATIRLRGVLMGRQPDKDLQLVPIVKSTEASPFQFLGVLQFVNTQHWPLTMFVDPREMVLTLATGEVVTANGRRFGYEILLSVPVGHNKDSTKRPLARTQMLETRVFWEQPDGSVGIYSKLIVDIRNRLPESIKQGMLCRGVIRFWKFIPRCIETKKLRWCFKYKKALLRDLQSQPQVMGGPASCGGCGAMTSKSASAKPSKRDENRCRLCDAWLCWKSSCRASCQVTAMVREGSTFCEKEVALCPRCIIFAENQSAATIARSELVDAHYLE</sequence>
<comment type="caution">
    <text evidence="1">The sequence shown here is derived from an EMBL/GenBank/DDBJ whole genome shotgun (WGS) entry which is preliminary data.</text>
</comment>
<evidence type="ECO:0000313" key="1">
    <source>
        <dbReference type="EMBL" id="KAG7388127.1"/>
    </source>
</evidence>
<protein>
    <recommendedName>
        <fullName evidence="3">FYVE-type domain-containing protein</fullName>
    </recommendedName>
</protein>
<evidence type="ECO:0008006" key="3">
    <source>
        <dbReference type="Google" id="ProtNLM"/>
    </source>
</evidence>
<dbReference type="EMBL" id="JAGDFM010000066">
    <property type="protein sequence ID" value="KAG7388127.1"/>
    <property type="molecule type" value="Genomic_DNA"/>
</dbReference>
<dbReference type="Proteomes" id="UP000694044">
    <property type="component" value="Unassembled WGS sequence"/>
</dbReference>
<dbReference type="InterPro" id="IPR052727">
    <property type="entry name" value="Rab4/Rab5_effector"/>
</dbReference>
<proteinExistence type="predicted"/>
<keyword evidence="2" id="KW-1185">Reference proteome</keyword>
<evidence type="ECO:0000313" key="2">
    <source>
        <dbReference type="Proteomes" id="UP000694044"/>
    </source>
</evidence>
<gene>
    <name evidence="1" type="ORF">PHYPSEUDO_013087</name>
</gene>
<dbReference type="OrthoDB" id="88907at2759"/>
<reference evidence="1" key="1">
    <citation type="submission" date="2021-02" db="EMBL/GenBank/DDBJ databases">
        <authorList>
            <person name="Palmer J.M."/>
        </authorList>
    </citation>
    <scope>NUCLEOTIDE SEQUENCE</scope>
    <source>
        <strain evidence="1">SCRP734</strain>
    </source>
</reference>
<name>A0A8T1W3D2_9STRA</name>
<accession>A0A8T1W3D2</accession>
<organism evidence="1 2">
    <name type="scientific">Phytophthora pseudosyringae</name>
    <dbReference type="NCBI Taxonomy" id="221518"/>
    <lineage>
        <taxon>Eukaryota</taxon>
        <taxon>Sar</taxon>
        <taxon>Stramenopiles</taxon>
        <taxon>Oomycota</taxon>
        <taxon>Peronosporomycetes</taxon>
        <taxon>Peronosporales</taxon>
        <taxon>Peronosporaceae</taxon>
        <taxon>Phytophthora</taxon>
    </lineage>
</organism>
<dbReference type="PANTHER" id="PTHR13510">
    <property type="entry name" value="FYVE-FINGER-CONTAINING RAB5 EFFECTOR PROTEIN RABENOSYN-5-RELATED"/>
    <property type="match status" value="1"/>
</dbReference>